<evidence type="ECO:0000256" key="2">
    <source>
        <dbReference type="RuleBase" id="RU363072"/>
    </source>
</evidence>
<name>A0A066ZY33_HYDMR</name>
<dbReference type="GO" id="GO:0008643">
    <property type="term" value="P:carbohydrate transport"/>
    <property type="evidence" value="ECO:0007669"/>
    <property type="project" value="InterPro"/>
</dbReference>
<dbReference type="GO" id="GO:0016020">
    <property type="term" value="C:membrane"/>
    <property type="evidence" value="ECO:0007669"/>
    <property type="project" value="InterPro"/>
</dbReference>
<evidence type="ECO:0000256" key="1">
    <source>
        <dbReference type="ARBA" id="ARBA00008769"/>
    </source>
</evidence>
<reference evidence="3 4" key="1">
    <citation type="submission" date="2014-04" db="EMBL/GenBank/DDBJ databases">
        <title>Draft genome sequence of Hydrogenovibrio marinus MH-110, a model organism for aerobic H2 metabolism.</title>
        <authorList>
            <person name="Cha H.J."/>
            <person name="Jo B.H."/>
            <person name="Hwang B.H."/>
        </authorList>
    </citation>
    <scope>NUCLEOTIDE SEQUENCE [LARGE SCALE GENOMIC DNA]</scope>
    <source>
        <strain evidence="3 4">MH-110</strain>
    </source>
</reference>
<dbReference type="Pfam" id="PF04966">
    <property type="entry name" value="OprB"/>
    <property type="match status" value="1"/>
</dbReference>
<dbReference type="InterPro" id="IPR038673">
    <property type="entry name" value="OprB_sf"/>
</dbReference>
<dbReference type="AlphaFoldDB" id="A0A066ZY33"/>
<dbReference type="InterPro" id="IPR007049">
    <property type="entry name" value="Carb-sel_porin_OprB"/>
</dbReference>
<proteinExistence type="inferred from homology"/>
<sequence>MHAQAKKPSPLEFHAYATAIYQHSFDKSIEDDTSLSGDLYTRYLAKNFIVNSHIEVNSTPKTKGMASVIRQSNADAGTALSKNNQGRLQLSELYLSLSYEKNTSFHVGLLNSTVFFDTSLIGNNENTQFIASDFVNNPVIDFPDYALAGVVEYQFSATNTTRFMASSTNGLADNPNRDYSSLFEVNSDNKGIFCILETQWQTDNTLFETGVWLHNGDHRALDDANNKHLKNYGAYLTAAQSFGKQTVEARAGIANARVSATKDFVSLAYQITLSDWTLGTAYGYTEISKYSSMRHDAAQEVEVYGKHMVGKYFSLTPSVQYFKNPFHNSTVAPSLANEVWAANLRVNFAF</sequence>
<protein>
    <submittedName>
        <fullName evidence="3">Uncharacterized protein</fullName>
    </submittedName>
</protein>
<dbReference type="SUPFAM" id="SSF56935">
    <property type="entry name" value="Porins"/>
    <property type="match status" value="1"/>
</dbReference>
<organism evidence="3 4">
    <name type="scientific">Hydrogenovibrio marinus</name>
    <dbReference type="NCBI Taxonomy" id="28885"/>
    <lineage>
        <taxon>Bacteria</taxon>
        <taxon>Pseudomonadati</taxon>
        <taxon>Pseudomonadota</taxon>
        <taxon>Gammaproteobacteria</taxon>
        <taxon>Thiotrichales</taxon>
        <taxon>Piscirickettsiaceae</taxon>
        <taxon>Hydrogenovibrio</taxon>
    </lineage>
</organism>
<gene>
    <name evidence="3" type="ORF">EI16_02800</name>
</gene>
<comment type="caution">
    <text evidence="3">The sequence shown here is derived from an EMBL/GenBank/DDBJ whole genome shotgun (WGS) entry which is preliminary data.</text>
</comment>
<dbReference type="RefSeq" id="WP_029909184.1">
    <property type="nucleotide sequence ID" value="NZ_AP020335.1"/>
</dbReference>
<dbReference type="GO" id="GO:0015288">
    <property type="term" value="F:porin activity"/>
    <property type="evidence" value="ECO:0007669"/>
    <property type="project" value="InterPro"/>
</dbReference>
<evidence type="ECO:0000313" key="3">
    <source>
        <dbReference type="EMBL" id="KDN95251.1"/>
    </source>
</evidence>
<dbReference type="EMBL" id="JMIU01000001">
    <property type="protein sequence ID" value="KDN95251.1"/>
    <property type="molecule type" value="Genomic_DNA"/>
</dbReference>
<accession>A0A066ZY33</accession>
<dbReference type="Proteomes" id="UP000027341">
    <property type="component" value="Unassembled WGS sequence"/>
</dbReference>
<keyword evidence="4" id="KW-1185">Reference proteome</keyword>
<dbReference type="STRING" id="28885.EI16_02800"/>
<evidence type="ECO:0000313" key="4">
    <source>
        <dbReference type="Proteomes" id="UP000027341"/>
    </source>
</evidence>
<dbReference type="Gene3D" id="2.40.160.180">
    <property type="entry name" value="Carbohydrate-selective porin OprB"/>
    <property type="match status" value="1"/>
</dbReference>
<comment type="similarity">
    <text evidence="1 2">Belongs to the OprB family.</text>
</comment>